<dbReference type="InterPro" id="IPR036388">
    <property type="entry name" value="WH-like_DNA-bd_sf"/>
</dbReference>
<dbReference type="Pfam" id="PF07729">
    <property type="entry name" value="FCD"/>
    <property type="match status" value="1"/>
</dbReference>
<evidence type="ECO:0000313" key="6">
    <source>
        <dbReference type="Proteomes" id="UP001229651"/>
    </source>
</evidence>
<organism evidence="5 6">
    <name type="scientific">Amycolatopsis thermophila</name>
    <dbReference type="NCBI Taxonomy" id="206084"/>
    <lineage>
        <taxon>Bacteria</taxon>
        <taxon>Bacillati</taxon>
        <taxon>Actinomycetota</taxon>
        <taxon>Actinomycetes</taxon>
        <taxon>Pseudonocardiales</taxon>
        <taxon>Pseudonocardiaceae</taxon>
        <taxon>Amycolatopsis</taxon>
    </lineage>
</organism>
<dbReference type="Gene3D" id="1.20.120.530">
    <property type="entry name" value="GntR ligand-binding domain-like"/>
    <property type="match status" value="1"/>
</dbReference>
<dbReference type="PANTHER" id="PTHR43537:SF5">
    <property type="entry name" value="UXU OPERON TRANSCRIPTIONAL REGULATOR"/>
    <property type="match status" value="1"/>
</dbReference>
<protein>
    <submittedName>
        <fullName evidence="5">DNA-binding GntR family transcriptional regulator/transcriptional regulator with XRE-family HTH domain</fullName>
    </submittedName>
</protein>
<dbReference type="Gene3D" id="1.10.10.10">
    <property type="entry name" value="Winged helix-like DNA-binding domain superfamily/Winged helix DNA-binding domain"/>
    <property type="match status" value="1"/>
</dbReference>
<dbReference type="Proteomes" id="UP001229651">
    <property type="component" value="Unassembled WGS sequence"/>
</dbReference>
<dbReference type="PROSITE" id="PS50949">
    <property type="entry name" value="HTH_GNTR"/>
    <property type="match status" value="1"/>
</dbReference>
<dbReference type="SMART" id="SM00895">
    <property type="entry name" value="FCD"/>
    <property type="match status" value="1"/>
</dbReference>
<dbReference type="InterPro" id="IPR009057">
    <property type="entry name" value="Homeodomain-like_sf"/>
</dbReference>
<dbReference type="Pfam" id="PF13551">
    <property type="entry name" value="HTH_29"/>
    <property type="match status" value="1"/>
</dbReference>
<proteinExistence type="predicted"/>
<dbReference type="InterPro" id="IPR000524">
    <property type="entry name" value="Tscrpt_reg_HTH_GntR"/>
</dbReference>
<reference evidence="5 6" key="1">
    <citation type="submission" date="2023-07" db="EMBL/GenBank/DDBJ databases">
        <title>Sequencing the genomes of 1000 actinobacteria strains.</title>
        <authorList>
            <person name="Klenk H.-P."/>
        </authorList>
    </citation>
    <scope>NUCLEOTIDE SEQUENCE [LARGE SCALE GENOMIC DNA]</scope>
    <source>
        <strain evidence="5 6">DSM 45805</strain>
    </source>
</reference>
<dbReference type="SUPFAM" id="SSF46689">
    <property type="entry name" value="Homeodomain-like"/>
    <property type="match status" value="1"/>
</dbReference>
<evidence type="ECO:0000256" key="3">
    <source>
        <dbReference type="ARBA" id="ARBA00023163"/>
    </source>
</evidence>
<evidence type="ECO:0000256" key="1">
    <source>
        <dbReference type="ARBA" id="ARBA00023015"/>
    </source>
</evidence>
<dbReference type="GO" id="GO:0003677">
    <property type="term" value="F:DNA binding"/>
    <property type="evidence" value="ECO:0007669"/>
    <property type="project" value="UniProtKB-KW"/>
</dbReference>
<dbReference type="EMBL" id="JAUSUT010000001">
    <property type="protein sequence ID" value="MDQ0376263.1"/>
    <property type="molecule type" value="Genomic_DNA"/>
</dbReference>
<dbReference type="InterPro" id="IPR008920">
    <property type="entry name" value="TF_FadR/GntR_C"/>
</dbReference>
<dbReference type="RefSeq" id="WP_306988037.1">
    <property type="nucleotide sequence ID" value="NZ_JAUSUT010000001.1"/>
</dbReference>
<dbReference type="InterPro" id="IPR011711">
    <property type="entry name" value="GntR_C"/>
</dbReference>
<keyword evidence="6" id="KW-1185">Reference proteome</keyword>
<dbReference type="InterPro" id="IPR036390">
    <property type="entry name" value="WH_DNA-bd_sf"/>
</dbReference>
<feature type="domain" description="HTH gntR-type" evidence="4">
    <location>
        <begin position="301"/>
        <end position="368"/>
    </location>
</feature>
<evidence type="ECO:0000256" key="2">
    <source>
        <dbReference type="ARBA" id="ARBA00023125"/>
    </source>
</evidence>
<evidence type="ECO:0000259" key="4">
    <source>
        <dbReference type="PROSITE" id="PS50949"/>
    </source>
</evidence>
<dbReference type="SUPFAM" id="SSF46785">
    <property type="entry name" value="Winged helix' DNA-binding domain"/>
    <property type="match status" value="1"/>
</dbReference>
<keyword evidence="3" id="KW-0804">Transcription</keyword>
<dbReference type="PRINTS" id="PR00035">
    <property type="entry name" value="HTHGNTR"/>
</dbReference>
<keyword evidence="2 5" id="KW-0238">DNA-binding</keyword>
<gene>
    <name evidence="5" type="ORF">FB470_000257</name>
</gene>
<evidence type="ECO:0000313" key="5">
    <source>
        <dbReference type="EMBL" id="MDQ0376263.1"/>
    </source>
</evidence>
<dbReference type="SUPFAM" id="SSF48008">
    <property type="entry name" value="GntR ligand-binding domain-like"/>
    <property type="match status" value="1"/>
</dbReference>
<dbReference type="PANTHER" id="PTHR43537">
    <property type="entry name" value="TRANSCRIPTIONAL REGULATOR, GNTR FAMILY"/>
    <property type="match status" value="1"/>
</dbReference>
<comment type="caution">
    <text evidence="5">The sequence shown here is derived from an EMBL/GenBank/DDBJ whole genome shotgun (WGS) entry which is preliminary data.</text>
</comment>
<accession>A0ABU0ELU6</accession>
<dbReference type="SMART" id="SM00345">
    <property type="entry name" value="HTH_GNTR"/>
    <property type="match status" value="1"/>
</dbReference>
<keyword evidence="1" id="KW-0805">Transcription regulation</keyword>
<sequence>MAVLELRAADRAALERVVGSPSSPQAVVARARIVLACASAPTVAEVARTLGVSRDVVTRWRDRFASGGLPALGDRRRRGRPRTVADGGVSLVLSTLLAPGGPWSTRSLAAATGLSQSTVSRIVRSLWPPVAGVPAVAAFRHVAGVYFDGTAAVLALAGDAGGAVVSGRARQVARTGSQTLLAAVAIARSAAAAPSGLRAFLVAVDRAVPARGQVVVLLAGADASWLPHQTRLRPLVVAPEVWHAQAEQVLTAPGLDTGDLADLTGALRAWDRSSPFSWVPRGRVITDSPEDRLHRSVAAGTRPAERVVPVLRESIARGRFQPGERIREAPLAARLGVSRATAREALRSLAADGLLELLPNRGAAIPRMRAGDVLETYAARAALGSLLVRRLATRGPGELTPVAKAVAEVRDRARSGQAEETAEADLAFQEAMAEAADLPRTALHFNRLGVQLRMFISILGLDYTGAVPRMIHDAGGILAALRSGSPEEAAARWRGKIEYAVRYMIGRLPLEDFDAGLWTTLTGGPGRGG</sequence>
<name>A0ABU0ELU6_9PSEU</name>
<dbReference type="Pfam" id="PF00392">
    <property type="entry name" value="GntR"/>
    <property type="match status" value="1"/>
</dbReference>
<dbReference type="CDD" id="cd07377">
    <property type="entry name" value="WHTH_GntR"/>
    <property type="match status" value="1"/>
</dbReference>